<dbReference type="PANTHER" id="PTHR16083:SF69">
    <property type="entry name" value="LEUCINE-RICH REPEAT DOMAIN SUPERFAMILY"/>
    <property type="match status" value="1"/>
</dbReference>
<dbReference type="Proteomes" id="UP000215914">
    <property type="component" value="Chromosome 4"/>
</dbReference>
<accession>A0A251UWA4</accession>
<evidence type="ECO:0000313" key="2">
    <source>
        <dbReference type="Proteomes" id="UP000215914"/>
    </source>
</evidence>
<dbReference type="Gene3D" id="3.80.10.10">
    <property type="entry name" value="Ribonuclease Inhibitor"/>
    <property type="match status" value="2"/>
</dbReference>
<evidence type="ECO:0000313" key="1">
    <source>
        <dbReference type="EMBL" id="OTG27032.1"/>
    </source>
</evidence>
<protein>
    <submittedName>
        <fullName evidence="1">Putative leucine-rich repeat domain, L domain-like protein</fullName>
    </submittedName>
</protein>
<keyword evidence="2" id="KW-1185">Reference proteome</keyword>
<reference evidence="2" key="1">
    <citation type="journal article" date="2017" name="Nature">
        <title>The sunflower genome provides insights into oil metabolism, flowering and Asterid evolution.</title>
        <authorList>
            <person name="Badouin H."/>
            <person name="Gouzy J."/>
            <person name="Grassa C.J."/>
            <person name="Murat F."/>
            <person name="Staton S.E."/>
            <person name="Cottret L."/>
            <person name="Lelandais-Briere C."/>
            <person name="Owens G.L."/>
            <person name="Carrere S."/>
            <person name="Mayjonade B."/>
            <person name="Legrand L."/>
            <person name="Gill N."/>
            <person name="Kane N.C."/>
            <person name="Bowers J.E."/>
            <person name="Hubner S."/>
            <person name="Bellec A."/>
            <person name="Berard A."/>
            <person name="Berges H."/>
            <person name="Blanchet N."/>
            <person name="Boniface M.C."/>
            <person name="Brunel D."/>
            <person name="Catrice O."/>
            <person name="Chaidir N."/>
            <person name="Claudel C."/>
            <person name="Donnadieu C."/>
            <person name="Faraut T."/>
            <person name="Fievet G."/>
            <person name="Helmstetter N."/>
            <person name="King M."/>
            <person name="Knapp S.J."/>
            <person name="Lai Z."/>
            <person name="Le Paslier M.C."/>
            <person name="Lippi Y."/>
            <person name="Lorenzon L."/>
            <person name="Mandel J.R."/>
            <person name="Marage G."/>
            <person name="Marchand G."/>
            <person name="Marquand E."/>
            <person name="Bret-Mestries E."/>
            <person name="Morien E."/>
            <person name="Nambeesan S."/>
            <person name="Nguyen T."/>
            <person name="Pegot-Espagnet P."/>
            <person name="Pouilly N."/>
            <person name="Raftis F."/>
            <person name="Sallet E."/>
            <person name="Schiex T."/>
            <person name="Thomas J."/>
            <person name="Vandecasteele C."/>
            <person name="Vares D."/>
            <person name="Vear F."/>
            <person name="Vautrin S."/>
            <person name="Crespi M."/>
            <person name="Mangin B."/>
            <person name="Burke J.M."/>
            <person name="Salse J."/>
            <person name="Munos S."/>
            <person name="Vincourt P."/>
            <person name="Rieseberg L.H."/>
            <person name="Langlade N.B."/>
        </authorList>
    </citation>
    <scope>NUCLEOTIDE SEQUENCE [LARGE SCALE GENOMIC DNA]</scope>
    <source>
        <strain evidence="2">cv. SF193</strain>
    </source>
</reference>
<dbReference type="InterPro" id="IPR001611">
    <property type="entry name" value="Leu-rich_rpt"/>
</dbReference>
<organism evidence="1 2">
    <name type="scientific">Helianthus annuus</name>
    <name type="common">Common sunflower</name>
    <dbReference type="NCBI Taxonomy" id="4232"/>
    <lineage>
        <taxon>Eukaryota</taxon>
        <taxon>Viridiplantae</taxon>
        <taxon>Streptophyta</taxon>
        <taxon>Embryophyta</taxon>
        <taxon>Tracheophyta</taxon>
        <taxon>Spermatophyta</taxon>
        <taxon>Magnoliopsida</taxon>
        <taxon>eudicotyledons</taxon>
        <taxon>Gunneridae</taxon>
        <taxon>Pentapetalae</taxon>
        <taxon>asterids</taxon>
        <taxon>campanulids</taxon>
        <taxon>Asterales</taxon>
        <taxon>Asteraceae</taxon>
        <taxon>Asteroideae</taxon>
        <taxon>Heliantheae alliance</taxon>
        <taxon>Heliantheae</taxon>
        <taxon>Helianthus</taxon>
    </lineage>
</organism>
<dbReference type="AlphaFoldDB" id="A0A251UWA4"/>
<dbReference type="InParanoid" id="A0A251UWA4"/>
<dbReference type="OMA" id="CINMARA"/>
<gene>
    <name evidence="1" type="ORF">HannXRQ_Chr04g0095581</name>
</gene>
<dbReference type="PROSITE" id="PS51450">
    <property type="entry name" value="LRR"/>
    <property type="match status" value="1"/>
</dbReference>
<name>A0A251UWA4_HELAN</name>
<dbReference type="PANTHER" id="PTHR16083">
    <property type="entry name" value="LEUCINE RICH REPEAT CONTAINING PROTEIN"/>
    <property type="match status" value="1"/>
</dbReference>
<dbReference type="SUPFAM" id="SSF52058">
    <property type="entry name" value="L domain-like"/>
    <property type="match status" value="1"/>
</dbReference>
<sequence>MKKLLSTPDFHGLPCLQKLTLFCCYELEEIHPSLEKLTSLEYLKVSDCPKLRMFPTIVHMENLKKLGIEACCLEDGEIPSGIGELSNLKELNLSWNDFSKLSFSLSQLTRLKVLNLLGCKKLLELPKLPSNLAILLADGCNSLTTVGDCHQNCKWLCQVSLRGGGIINDGGRLLQSMLEGKAVENGPMLLRLPGVEVAKAFTPHLLVGSRCRLQLPENWCNDFGGFLMCAIFTHKLYGSDCVWIRMNEATSDTNAQDDVVWEESVRDKYRSTWVWYISFGSLRHTTWWDQTHKALLLNIEKSRCTSFGIRLIGKKSRSGLTGISIDSSSDYTSKFKIEHDSKSSLTISLTAYAQGLY</sequence>
<dbReference type="InterPro" id="IPR032675">
    <property type="entry name" value="LRR_dom_sf"/>
</dbReference>
<proteinExistence type="predicted"/>
<dbReference type="EMBL" id="CM007893">
    <property type="protein sequence ID" value="OTG27032.1"/>
    <property type="molecule type" value="Genomic_DNA"/>
</dbReference>